<dbReference type="Proteomes" id="UP000076532">
    <property type="component" value="Unassembled WGS sequence"/>
</dbReference>
<feature type="compositionally biased region" description="Basic and acidic residues" evidence="7">
    <location>
        <begin position="125"/>
        <end position="138"/>
    </location>
</feature>
<gene>
    <name evidence="8" type="ORF">FIBSPDRAFT_820611</name>
</gene>
<evidence type="ECO:0000256" key="4">
    <source>
        <dbReference type="ARBA" id="ARBA00022980"/>
    </source>
</evidence>
<organism evidence="8 9">
    <name type="scientific">Athelia psychrophila</name>
    <dbReference type="NCBI Taxonomy" id="1759441"/>
    <lineage>
        <taxon>Eukaryota</taxon>
        <taxon>Fungi</taxon>
        <taxon>Dikarya</taxon>
        <taxon>Basidiomycota</taxon>
        <taxon>Agaricomycotina</taxon>
        <taxon>Agaricomycetes</taxon>
        <taxon>Agaricomycetidae</taxon>
        <taxon>Atheliales</taxon>
        <taxon>Atheliaceae</taxon>
        <taxon>Athelia</taxon>
    </lineage>
</organism>
<keyword evidence="5" id="KW-0496">Mitochondrion</keyword>
<evidence type="ECO:0000256" key="2">
    <source>
        <dbReference type="ARBA" id="ARBA00010152"/>
    </source>
</evidence>
<dbReference type="OrthoDB" id="408933at2759"/>
<keyword evidence="4" id="KW-0689">Ribosomal protein</keyword>
<proteinExistence type="inferred from homology"/>
<dbReference type="EMBL" id="KV417520">
    <property type="protein sequence ID" value="KZP25569.1"/>
    <property type="molecule type" value="Genomic_DNA"/>
</dbReference>
<feature type="compositionally biased region" description="Polar residues" evidence="7">
    <location>
        <begin position="115"/>
        <end position="124"/>
    </location>
</feature>
<reference evidence="8 9" key="1">
    <citation type="journal article" date="2016" name="Mol. Biol. Evol.">
        <title>Comparative Genomics of Early-Diverging Mushroom-Forming Fungi Provides Insights into the Origins of Lignocellulose Decay Capabilities.</title>
        <authorList>
            <person name="Nagy L.G."/>
            <person name="Riley R."/>
            <person name="Tritt A."/>
            <person name="Adam C."/>
            <person name="Daum C."/>
            <person name="Floudas D."/>
            <person name="Sun H."/>
            <person name="Yadav J.S."/>
            <person name="Pangilinan J."/>
            <person name="Larsson K.H."/>
            <person name="Matsuura K."/>
            <person name="Barry K."/>
            <person name="Labutti K."/>
            <person name="Kuo R."/>
            <person name="Ohm R.A."/>
            <person name="Bhattacharya S.S."/>
            <person name="Shirouzu T."/>
            <person name="Yoshinaga Y."/>
            <person name="Martin F.M."/>
            <person name="Grigoriev I.V."/>
            <person name="Hibbett D.S."/>
        </authorList>
    </citation>
    <scope>NUCLEOTIDE SEQUENCE [LARGE SCALE GENOMIC DNA]</scope>
    <source>
        <strain evidence="8 9">CBS 109695</strain>
    </source>
</reference>
<comment type="similarity">
    <text evidence="2">Belongs to the mitochondrion-specific ribosomal protein mL41 family.</text>
</comment>
<dbReference type="AlphaFoldDB" id="A0A166P0E6"/>
<evidence type="ECO:0000256" key="5">
    <source>
        <dbReference type="ARBA" id="ARBA00023128"/>
    </source>
</evidence>
<evidence type="ECO:0000313" key="9">
    <source>
        <dbReference type="Proteomes" id="UP000076532"/>
    </source>
</evidence>
<comment type="subcellular location">
    <subcellularLocation>
        <location evidence="1">Mitochondrion</location>
    </subcellularLocation>
</comment>
<dbReference type="GO" id="GO:0003735">
    <property type="term" value="F:structural constituent of ribosome"/>
    <property type="evidence" value="ECO:0007669"/>
    <property type="project" value="InterPro"/>
</dbReference>
<dbReference type="Pfam" id="PF09809">
    <property type="entry name" value="MRP-L27"/>
    <property type="match status" value="1"/>
</dbReference>
<protein>
    <submittedName>
        <fullName evidence="8">Uncharacterized protein</fullName>
    </submittedName>
</protein>
<evidence type="ECO:0000256" key="3">
    <source>
        <dbReference type="ARBA" id="ARBA00022946"/>
    </source>
</evidence>
<evidence type="ECO:0000256" key="6">
    <source>
        <dbReference type="ARBA" id="ARBA00023274"/>
    </source>
</evidence>
<dbReference type="GO" id="GO:0005762">
    <property type="term" value="C:mitochondrial large ribosomal subunit"/>
    <property type="evidence" value="ECO:0007669"/>
    <property type="project" value="InterPro"/>
</dbReference>
<keyword evidence="3" id="KW-0809">Transit peptide</keyword>
<dbReference type="InterPro" id="IPR019189">
    <property type="entry name" value="Ribosomal_mL41"/>
</dbReference>
<keyword evidence="6" id="KW-0687">Ribonucleoprotein</keyword>
<evidence type="ECO:0000313" key="8">
    <source>
        <dbReference type="EMBL" id="KZP25569.1"/>
    </source>
</evidence>
<feature type="region of interest" description="Disordered" evidence="7">
    <location>
        <begin position="115"/>
        <end position="138"/>
    </location>
</feature>
<dbReference type="PANTHER" id="PTHR21338:SF0">
    <property type="entry name" value="LARGE RIBOSOMAL SUBUNIT PROTEIN ML41"/>
    <property type="match status" value="1"/>
</dbReference>
<sequence>MFPTIVRLSKASRRPLTPKRANKDFYKGTRQAYLPGGHRTGAPGVHVVGGTSKYRLLDEKVRVFVAPSVEELNATLLRPYVAMDVKLTPGQKREVYGRLPEGGLSGSHFYENKLWTRTSPPSESKTPELKAVEATETA</sequence>
<name>A0A166P0E6_9AGAM</name>
<evidence type="ECO:0000256" key="7">
    <source>
        <dbReference type="SAM" id="MobiDB-lite"/>
    </source>
</evidence>
<keyword evidence="9" id="KW-1185">Reference proteome</keyword>
<evidence type="ECO:0000256" key="1">
    <source>
        <dbReference type="ARBA" id="ARBA00004173"/>
    </source>
</evidence>
<dbReference type="PANTHER" id="PTHR21338">
    <property type="entry name" value="MITOCHONDRIAL RIBOSOMAL PROTEIN L41"/>
    <property type="match status" value="1"/>
</dbReference>
<accession>A0A166P0E6</accession>
<dbReference type="GO" id="GO:0006412">
    <property type="term" value="P:translation"/>
    <property type="evidence" value="ECO:0007669"/>
    <property type="project" value="TreeGrafter"/>
</dbReference>